<dbReference type="NCBIfam" id="TIGR00229">
    <property type="entry name" value="sensory_box"/>
    <property type="match status" value="1"/>
</dbReference>
<dbReference type="EMBL" id="FNPI01000010">
    <property type="protein sequence ID" value="SDZ35668.1"/>
    <property type="molecule type" value="Genomic_DNA"/>
</dbReference>
<feature type="coiled-coil region" evidence="3">
    <location>
        <begin position="232"/>
        <end position="294"/>
    </location>
</feature>
<evidence type="ECO:0000256" key="3">
    <source>
        <dbReference type="SAM" id="Coils"/>
    </source>
</evidence>
<dbReference type="InterPro" id="IPR035965">
    <property type="entry name" value="PAS-like_dom_sf"/>
</dbReference>
<protein>
    <submittedName>
        <fullName evidence="7">PAS domain S-box-containing protein</fullName>
    </submittedName>
</protein>
<dbReference type="PROSITE" id="PS50111">
    <property type="entry name" value="CHEMOTAXIS_TRANSDUC_2"/>
    <property type="match status" value="1"/>
</dbReference>
<evidence type="ECO:0000313" key="8">
    <source>
        <dbReference type="Proteomes" id="UP000198935"/>
    </source>
</evidence>
<keyword evidence="8" id="KW-1185">Reference proteome</keyword>
<dbReference type="Pfam" id="PF08448">
    <property type="entry name" value="PAS_4"/>
    <property type="match status" value="1"/>
</dbReference>
<reference evidence="8" key="1">
    <citation type="submission" date="2016-10" db="EMBL/GenBank/DDBJ databases">
        <authorList>
            <person name="Varghese N."/>
            <person name="Submissions S."/>
        </authorList>
    </citation>
    <scope>NUCLEOTIDE SEQUENCE [LARGE SCALE GENOMIC DNA]</scope>
    <source>
        <strain evidence="8">SP</strain>
    </source>
</reference>
<dbReference type="OrthoDB" id="9765776at2"/>
<evidence type="ECO:0000259" key="4">
    <source>
        <dbReference type="PROSITE" id="PS50111"/>
    </source>
</evidence>
<dbReference type="Proteomes" id="UP000198935">
    <property type="component" value="Unassembled WGS sequence"/>
</dbReference>
<evidence type="ECO:0000313" key="7">
    <source>
        <dbReference type="EMBL" id="SDZ35668.1"/>
    </source>
</evidence>
<accession>A0A1H3SD77</accession>
<gene>
    <name evidence="7" type="ORF">SAMN05421736_110137</name>
</gene>
<dbReference type="PANTHER" id="PTHR32089">
    <property type="entry name" value="METHYL-ACCEPTING CHEMOTAXIS PROTEIN MCPB"/>
    <property type="match status" value="1"/>
</dbReference>
<sequence length="303" mass="33580">MSTTSGQYIYDEVVVKALESNLAIIRFDMDRRVSYVNDIFAATMGYSKNDMIGMSHEQLCYPEFVTSPDYQALWKKLFAGSTVQDKVERMGASGKRVWLEATYMPLFNDNREVIGVSKIATDITDRQNGIAQVVSELQKMADDLKNRSEKGIARSQTLLEGIDKIADISSENKETLTNLQNQAAQIKEFVKTIRDISAQTNLLALNAAIEAARAGEHGRGFNVVANEVRKLSASVEDAIIEIRNNVENITNEIEKIASGTARARGNVTAIQEQVKTASQEFADISNSAEQLDNQARDFVSKIV</sequence>
<feature type="domain" description="Methyl-accepting transducer" evidence="4">
    <location>
        <begin position="130"/>
        <end position="303"/>
    </location>
</feature>
<name>A0A1H3SD77_9BACI</name>
<dbReference type="GO" id="GO:0007165">
    <property type="term" value="P:signal transduction"/>
    <property type="evidence" value="ECO:0007669"/>
    <property type="project" value="UniProtKB-KW"/>
</dbReference>
<dbReference type="InterPro" id="IPR000014">
    <property type="entry name" value="PAS"/>
</dbReference>
<dbReference type="STRING" id="1503961.SAMN05421736_110137"/>
<dbReference type="PANTHER" id="PTHR32089:SF112">
    <property type="entry name" value="LYSOZYME-LIKE PROTEIN-RELATED"/>
    <property type="match status" value="1"/>
</dbReference>
<dbReference type="SUPFAM" id="SSF58104">
    <property type="entry name" value="Methyl-accepting chemotaxis protein (MCP) signaling domain"/>
    <property type="match status" value="1"/>
</dbReference>
<dbReference type="Pfam" id="PF00015">
    <property type="entry name" value="MCPsignal"/>
    <property type="match status" value="1"/>
</dbReference>
<organism evidence="7 8">
    <name type="scientific">Evansella caseinilytica</name>
    <dbReference type="NCBI Taxonomy" id="1503961"/>
    <lineage>
        <taxon>Bacteria</taxon>
        <taxon>Bacillati</taxon>
        <taxon>Bacillota</taxon>
        <taxon>Bacilli</taxon>
        <taxon>Bacillales</taxon>
        <taxon>Bacillaceae</taxon>
        <taxon>Evansella</taxon>
    </lineage>
</organism>
<evidence type="ECO:0000259" key="6">
    <source>
        <dbReference type="PROSITE" id="PS50113"/>
    </source>
</evidence>
<dbReference type="Gene3D" id="1.10.287.950">
    <property type="entry name" value="Methyl-accepting chemotaxis protein"/>
    <property type="match status" value="1"/>
</dbReference>
<evidence type="ECO:0000259" key="5">
    <source>
        <dbReference type="PROSITE" id="PS50112"/>
    </source>
</evidence>
<dbReference type="CDD" id="cd00130">
    <property type="entry name" value="PAS"/>
    <property type="match status" value="1"/>
</dbReference>
<evidence type="ECO:0000256" key="2">
    <source>
        <dbReference type="PROSITE-ProRule" id="PRU00284"/>
    </source>
</evidence>
<feature type="domain" description="PAS" evidence="5">
    <location>
        <begin position="10"/>
        <end position="63"/>
    </location>
</feature>
<keyword evidence="3" id="KW-0175">Coiled coil</keyword>
<proteinExistence type="predicted"/>
<dbReference type="SUPFAM" id="SSF55785">
    <property type="entry name" value="PYP-like sensor domain (PAS domain)"/>
    <property type="match status" value="1"/>
</dbReference>
<dbReference type="GO" id="GO:0016020">
    <property type="term" value="C:membrane"/>
    <property type="evidence" value="ECO:0007669"/>
    <property type="project" value="InterPro"/>
</dbReference>
<dbReference type="SMART" id="SM00283">
    <property type="entry name" value="MA"/>
    <property type="match status" value="1"/>
</dbReference>
<dbReference type="PROSITE" id="PS50112">
    <property type="entry name" value="PAS"/>
    <property type="match status" value="1"/>
</dbReference>
<feature type="domain" description="PAC" evidence="6">
    <location>
        <begin position="81"/>
        <end position="135"/>
    </location>
</feature>
<dbReference type="PROSITE" id="PS50113">
    <property type="entry name" value="PAC"/>
    <property type="match status" value="1"/>
</dbReference>
<dbReference type="InterPro" id="IPR004089">
    <property type="entry name" value="MCPsignal_dom"/>
</dbReference>
<dbReference type="AlphaFoldDB" id="A0A1H3SD77"/>
<dbReference type="InterPro" id="IPR013656">
    <property type="entry name" value="PAS_4"/>
</dbReference>
<dbReference type="InterPro" id="IPR000700">
    <property type="entry name" value="PAS-assoc_C"/>
</dbReference>
<dbReference type="Gene3D" id="3.30.450.20">
    <property type="entry name" value="PAS domain"/>
    <property type="match status" value="1"/>
</dbReference>
<keyword evidence="1 2" id="KW-0807">Transducer</keyword>
<evidence type="ECO:0000256" key="1">
    <source>
        <dbReference type="ARBA" id="ARBA00023224"/>
    </source>
</evidence>